<reference evidence="11" key="1">
    <citation type="submission" date="2025-08" db="UniProtKB">
        <authorList>
            <consortium name="RefSeq"/>
        </authorList>
    </citation>
    <scope>IDENTIFICATION</scope>
    <source>
        <tissue evidence="11">White muscle</tissue>
    </source>
</reference>
<sequence length="336" mass="37894">MAHCKRMQPKYSSLGNISCITQMDQRAVKHFLSRGQLFFMLMLVSADAGMALHARTFKNDDRYSGLSIVCDRCPPGTYLRAPCSAMRKSDCAECPNGAYTEFWNHISKCLRCSMCAENQVVKQECSPSNNCECECKEGYYFNKKYEACIKHKECPPGYGANTTGTPHQDTECVQCQAGFYSEVSSAKATCLAQSNCKVGGLRVVLKGQDWHNTLCASCYDLKTRDGAEYLHEILPTFFIQLHQTMGIKRMRRLAMRLPQEGGKKPLIGTVMKLNRRGLHDFMNSWDQGAGNDHVRKLPEVLRKTGAFNMGDKLERKLAYIDQQSKLCEELVEVAQN</sequence>
<dbReference type="PANTHER" id="PTHR23097">
    <property type="entry name" value="TUMOR NECROSIS FACTOR RECEPTOR SUPERFAMILY MEMBER"/>
    <property type="match status" value="1"/>
</dbReference>
<evidence type="ECO:0000256" key="4">
    <source>
        <dbReference type="ARBA" id="ARBA00022729"/>
    </source>
</evidence>
<evidence type="ECO:0000256" key="6">
    <source>
        <dbReference type="ARBA" id="ARBA00023157"/>
    </source>
</evidence>
<dbReference type="SUPFAM" id="SSF57586">
    <property type="entry name" value="TNF receptor-like"/>
    <property type="match status" value="2"/>
</dbReference>
<evidence type="ECO:0000313" key="11">
    <source>
        <dbReference type="RefSeq" id="XP_038827451.1"/>
    </source>
</evidence>
<dbReference type="GO" id="GO:0005576">
    <property type="term" value="C:extracellular region"/>
    <property type="evidence" value="ECO:0007669"/>
    <property type="project" value="UniProtKB-SubCell"/>
</dbReference>
<dbReference type="InterPro" id="IPR001368">
    <property type="entry name" value="TNFR/NGFR_Cys_rich_reg"/>
</dbReference>
<dbReference type="Pfam" id="PF21733">
    <property type="entry name" value="Death_3"/>
    <property type="match status" value="1"/>
</dbReference>
<keyword evidence="2" id="KW-0964">Secreted</keyword>
<keyword evidence="7" id="KW-0325">Glycoprotein</keyword>
<keyword evidence="10" id="KW-1185">Reference proteome</keyword>
<feature type="disulfide bond" evidence="8">
    <location>
        <begin position="112"/>
        <end position="125"/>
    </location>
</feature>
<evidence type="ECO:0000259" key="9">
    <source>
        <dbReference type="PROSITE" id="PS50050"/>
    </source>
</evidence>
<feature type="disulfide bond" evidence="8">
    <location>
        <begin position="115"/>
        <end position="133"/>
    </location>
</feature>
<dbReference type="InterPro" id="IPR052459">
    <property type="entry name" value="TNFRSF_decoy_receptor"/>
</dbReference>
<dbReference type="InterPro" id="IPR048522">
    <property type="entry name" value="Death_3_fish"/>
</dbReference>
<dbReference type="Gene3D" id="2.10.50.10">
    <property type="entry name" value="Tumor Necrosis Factor Receptor, subunit A, domain 2"/>
    <property type="match status" value="3"/>
</dbReference>
<keyword evidence="3" id="KW-0053">Apoptosis</keyword>
<keyword evidence="6 8" id="KW-1015">Disulfide bond</keyword>
<keyword evidence="5" id="KW-0677">Repeat</keyword>
<dbReference type="GO" id="GO:0006915">
    <property type="term" value="P:apoptotic process"/>
    <property type="evidence" value="ECO:0007669"/>
    <property type="project" value="UniProtKB-KW"/>
</dbReference>
<evidence type="ECO:0000256" key="3">
    <source>
        <dbReference type="ARBA" id="ARBA00022703"/>
    </source>
</evidence>
<evidence type="ECO:0000256" key="7">
    <source>
        <dbReference type="ARBA" id="ARBA00023180"/>
    </source>
</evidence>
<dbReference type="Pfam" id="PF00020">
    <property type="entry name" value="TNFR_c6"/>
    <property type="match status" value="2"/>
</dbReference>
<gene>
    <name evidence="11" type="primary">LOC120026810</name>
</gene>
<feature type="disulfide bond" evidence="8">
    <location>
        <begin position="94"/>
        <end position="109"/>
    </location>
</feature>
<dbReference type="PROSITE" id="PS50050">
    <property type="entry name" value="TNFR_NGFR_2"/>
    <property type="match status" value="1"/>
</dbReference>
<evidence type="ECO:0000256" key="5">
    <source>
        <dbReference type="ARBA" id="ARBA00022737"/>
    </source>
</evidence>
<evidence type="ECO:0000256" key="2">
    <source>
        <dbReference type="ARBA" id="ARBA00022525"/>
    </source>
</evidence>
<evidence type="ECO:0000256" key="1">
    <source>
        <dbReference type="ARBA" id="ARBA00004613"/>
    </source>
</evidence>
<organism evidence="10 11">
    <name type="scientific">Salvelinus namaycush</name>
    <name type="common">Lake trout</name>
    <name type="synonym">Salmo namaycush</name>
    <dbReference type="NCBI Taxonomy" id="8040"/>
    <lineage>
        <taxon>Eukaryota</taxon>
        <taxon>Metazoa</taxon>
        <taxon>Chordata</taxon>
        <taxon>Craniata</taxon>
        <taxon>Vertebrata</taxon>
        <taxon>Euteleostomi</taxon>
        <taxon>Actinopterygii</taxon>
        <taxon>Neopterygii</taxon>
        <taxon>Teleostei</taxon>
        <taxon>Protacanthopterygii</taxon>
        <taxon>Salmoniformes</taxon>
        <taxon>Salmonidae</taxon>
        <taxon>Salmoninae</taxon>
        <taxon>Salvelinus</taxon>
    </lineage>
</organism>
<feature type="domain" description="TNFR-Cys" evidence="9">
    <location>
        <begin position="93"/>
        <end position="133"/>
    </location>
</feature>
<evidence type="ECO:0000256" key="8">
    <source>
        <dbReference type="PROSITE-ProRule" id="PRU00206"/>
    </source>
</evidence>
<accession>A0A8U0PN22</accession>
<dbReference type="RefSeq" id="XP_038827451.1">
    <property type="nucleotide sequence ID" value="XM_038971523.1"/>
</dbReference>
<proteinExistence type="predicted"/>
<dbReference type="PANTHER" id="PTHR23097:SF116">
    <property type="entry name" value="TUMOR NECROSIS FACTOR RECEPTOR SUPERFAMILY MEMBER 6B"/>
    <property type="match status" value="1"/>
</dbReference>
<name>A0A8U0PN22_SALNM</name>
<dbReference type="KEGG" id="snh:120026810"/>
<comment type="subcellular location">
    <subcellularLocation>
        <location evidence="1">Secreted</location>
    </subcellularLocation>
</comment>
<keyword evidence="4" id="KW-0732">Signal</keyword>
<protein>
    <submittedName>
        <fullName evidence="11">Tumor necrosis factor receptor superfamily member 6B-like</fullName>
    </submittedName>
</protein>
<dbReference type="Proteomes" id="UP000808372">
    <property type="component" value="Chromosome 32"/>
</dbReference>
<dbReference type="SMART" id="SM00208">
    <property type="entry name" value="TNFR"/>
    <property type="match status" value="4"/>
</dbReference>
<evidence type="ECO:0000313" key="10">
    <source>
        <dbReference type="Proteomes" id="UP000808372"/>
    </source>
</evidence>
<dbReference type="AlphaFoldDB" id="A0A8U0PN22"/>
<feature type="repeat" description="TNFR-Cys" evidence="8">
    <location>
        <begin position="93"/>
        <end position="133"/>
    </location>
</feature>
<dbReference type="GeneID" id="120026810"/>